<dbReference type="GO" id="GO:0004860">
    <property type="term" value="F:protein kinase inhibitor activity"/>
    <property type="evidence" value="ECO:0007669"/>
    <property type="project" value="UniProtKB-KW"/>
</dbReference>
<dbReference type="InterPro" id="IPR005247">
    <property type="entry name" value="YbhB_YbcL/LppC-like"/>
</dbReference>
<organism evidence="2 4">
    <name type="scientific">Flavobacterium hydatis</name>
    <name type="common">Cytophaga aquatilis</name>
    <dbReference type="NCBI Taxonomy" id="991"/>
    <lineage>
        <taxon>Bacteria</taxon>
        <taxon>Pseudomonadati</taxon>
        <taxon>Bacteroidota</taxon>
        <taxon>Flavobacteriia</taxon>
        <taxon>Flavobacteriales</taxon>
        <taxon>Flavobacteriaceae</taxon>
        <taxon>Flavobacterium</taxon>
    </lineage>
</organism>
<dbReference type="OrthoDB" id="9797506at2"/>
<dbReference type="InterPro" id="IPR008914">
    <property type="entry name" value="PEBP"/>
</dbReference>
<dbReference type="EMBL" id="JPRM01000042">
    <property type="protein sequence ID" value="KFF10077.1"/>
    <property type="molecule type" value="Genomic_DNA"/>
</dbReference>
<reference evidence="3 5" key="2">
    <citation type="submission" date="2016-11" db="EMBL/GenBank/DDBJ databases">
        <title>Whole genomes of Flavobacteriaceae.</title>
        <authorList>
            <person name="Stine C."/>
            <person name="Li C."/>
            <person name="Tadesse D."/>
        </authorList>
    </citation>
    <scope>NUCLEOTIDE SEQUENCE [LARGE SCALE GENOMIC DNA]</scope>
    <source>
        <strain evidence="3 5">ATCC 29551</strain>
    </source>
</reference>
<dbReference type="eggNOG" id="COG1881">
    <property type="taxonomic scope" value="Bacteria"/>
</dbReference>
<dbReference type="STRING" id="991.IW20_21640"/>
<evidence type="ECO:0000313" key="5">
    <source>
        <dbReference type="Proteomes" id="UP000198424"/>
    </source>
</evidence>
<dbReference type="NCBIfam" id="TIGR00481">
    <property type="entry name" value="YbhB/YbcL family Raf kinase inhibitor-like protein"/>
    <property type="match status" value="1"/>
</dbReference>
<proteinExistence type="predicted"/>
<accession>A0A086A063</accession>
<dbReference type="Gene3D" id="3.90.280.10">
    <property type="entry name" value="PEBP-like"/>
    <property type="match status" value="1"/>
</dbReference>
<keyword evidence="5" id="KW-1185">Reference proteome</keyword>
<dbReference type="SUPFAM" id="SSF49777">
    <property type="entry name" value="PEBP-like"/>
    <property type="match status" value="1"/>
</dbReference>
<dbReference type="CDD" id="cd00865">
    <property type="entry name" value="PEBP_bact_arch"/>
    <property type="match status" value="1"/>
</dbReference>
<evidence type="ECO:0000256" key="1">
    <source>
        <dbReference type="SAM" id="SignalP"/>
    </source>
</evidence>
<reference evidence="2 4" key="1">
    <citation type="submission" date="2014-07" db="EMBL/GenBank/DDBJ databases">
        <title>Genome of Flavobacterium hydatis DSM 2063.</title>
        <authorList>
            <person name="Pipes S.E."/>
            <person name="Stropko S.J."/>
            <person name="Newman J.D."/>
        </authorList>
    </citation>
    <scope>NUCLEOTIDE SEQUENCE [LARGE SCALE GENOMIC DNA]</scope>
    <source>
        <strain evidence="2 4">DSM 2063</strain>
    </source>
</reference>
<protein>
    <submittedName>
        <fullName evidence="2">Kinase inhibitor</fullName>
    </submittedName>
</protein>
<evidence type="ECO:0000313" key="2">
    <source>
        <dbReference type="EMBL" id="KFF10077.1"/>
    </source>
</evidence>
<name>A0A086A063_FLAHY</name>
<dbReference type="PANTHER" id="PTHR30289">
    <property type="entry name" value="UNCHARACTERIZED PROTEIN YBCL-RELATED"/>
    <property type="match status" value="1"/>
</dbReference>
<dbReference type="Pfam" id="PF01161">
    <property type="entry name" value="PBP"/>
    <property type="match status" value="1"/>
</dbReference>
<dbReference type="InterPro" id="IPR036610">
    <property type="entry name" value="PEBP-like_sf"/>
</dbReference>
<dbReference type="PANTHER" id="PTHR30289:SF1">
    <property type="entry name" value="PEBP (PHOSPHATIDYLETHANOLAMINE-BINDING PROTEIN) FAMILY PROTEIN"/>
    <property type="match status" value="1"/>
</dbReference>
<dbReference type="Proteomes" id="UP000198424">
    <property type="component" value="Unassembled WGS sequence"/>
</dbReference>
<keyword evidence="3" id="KW-0649">Protein kinase inhibitor</keyword>
<evidence type="ECO:0000313" key="4">
    <source>
        <dbReference type="Proteomes" id="UP000028712"/>
    </source>
</evidence>
<sequence>MKKINLALLSLLFTTGSIFAQKTFTLSSKDLGGQATKTEEFGGFGCTGKNQSPQLSWVNIPEGTKSFAVTMYDPDAPTGSGWWHWVGFDIPANITELVTNTGNLALNLAPKGMIQSITNYGVAGYGGPCPPENHGLHQYIITVYALKIDKLGLDSNTNPAIVGYNLWANTIAKASIVTYYQREKK</sequence>
<feature type="chain" id="PRO_5001801960" evidence="1">
    <location>
        <begin position="21"/>
        <end position="185"/>
    </location>
</feature>
<comment type="caution">
    <text evidence="2">The sequence shown here is derived from an EMBL/GenBank/DDBJ whole genome shotgun (WGS) entry which is preliminary data.</text>
</comment>
<keyword evidence="1" id="KW-0732">Signal</keyword>
<gene>
    <name evidence="3" type="ORF">B0A62_13650</name>
    <name evidence="2" type="ORF">IW20_21640</name>
</gene>
<feature type="signal peptide" evidence="1">
    <location>
        <begin position="1"/>
        <end position="20"/>
    </location>
</feature>
<dbReference type="Proteomes" id="UP000028712">
    <property type="component" value="Unassembled WGS sequence"/>
</dbReference>
<dbReference type="RefSeq" id="WP_035627149.1">
    <property type="nucleotide sequence ID" value="NZ_JBEWQG010000012.1"/>
</dbReference>
<dbReference type="EMBL" id="MUGY01000015">
    <property type="protein sequence ID" value="OXA93286.1"/>
    <property type="molecule type" value="Genomic_DNA"/>
</dbReference>
<evidence type="ECO:0000313" key="3">
    <source>
        <dbReference type="EMBL" id="OXA93286.1"/>
    </source>
</evidence>
<dbReference type="AlphaFoldDB" id="A0A086A063"/>